<dbReference type="Pfam" id="PF11326">
    <property type="entry name" value="PANTS-like"/>
    <property type="match status" value="1"/>
</dbReference>
<dbReference type="EMBL" id="NCVQ01000008">
    <property type="protein sequence ID" value="PWZ14883.1"/>
    <property type="molecule type" value="Genomic_DNA"/>
</dbReference>
<name>A0A3L6E3F2_MAIZE</name>
<evidence type="ECO:0000313" key="2">
    <source>
        <dbReference type="Proteomes" id="UP000251960"/>
    </source>
</evidence>
<sequence length="139" mass="16272">MCINLTLLASYYAARIMDPKEKPNVSSSPPTPRLDCIKCFDMLWFCYSPFHQMQNYYRYGEFDTCFGKWGDLMGCLALKTKRKAEVEEILIAREKAKPHIWTYRTVDEASENWWRMYKHAVMMSPLPGSAQLPPRSDES</sequence>
<gene>
    <name evidence="1" type="primary">SPAC227.17c</name>
    <name evidence="1" type="ORF">Zm00014a_023880</name>
</gene>
<organism evidence="1 2">
    <name type="scientific">Zea mays</name>
    <name type="common">Maize</name>
    <dbReference type="NCBI Taxonomy" id="4577"/>
    <lineage>
        <taxon>Eukaryota</taxon>
        <taxon>Viridiplantae</taxon>
        <taxon>Streptophyta</taxon>
        <taxon>Embryophyta</taxon>
        <taxon>Tracheophyta</taxon>
        <taxon>Spermatophyta</taxon>
        <taxon>Magnoliopsida</taxon>
        <taxon>Liliopsida</taxon>
        <taxon>Poales</taxon>
        <taxon>Poaceae</taxon>
        <taxon>PACMAD clade</taxon>
        <taxon>Panicoideae</taxon>
        <taxon>Andropogonodae</taxon>
        <taxon>Andropogoneae</taxon>
        <taxon>Tripsacinae</taxon>
        <taxon>Zea</taxon>
    </lineage>
</organism>
<dbReference type="Proteomes" id="UP000251960">
    <property type="component" value="Chromosome 7"/>
</dbReference>
<proteinExistence type="predicted"/>
<dbReference type="OMA" id="VICISWI"/>
<dbReference type="PANTHER" id="PTHR28052">
    <property type="entry name" value="UPF0545 PROTEIN C22ORF39"/>
    <property type="match status" value="1"/>
</dbReference>
<dbReference type="InterPro" id="IPR021475">
    <property type="entry name" value="Pants/Emi1-like"/>
</dbReference>
<evidence type="ECO:0000313" key="1">
    <source>
        <dbReference type="EMBL" id="PWZ14883.1"/>
    </source>
</evidence>
<protein>
    <submittedName>
        <fullName evidence="1">Uncharacterized protein C227.17c</fullName>
    </submittedName>
</protein>
<dbReference type="ExpressionAtlas" id="A0A3L6E3F2">
    <property type="expression patterns" value="baseline and differential"/>
</dbReference>
<comment type="caution">
    <text evidence="1">The sequence shown here is derived from an EMBL/GenBank/DDBJ whole genome shotgun (WGS) entry which is preliminary data.</text>
</comment>
<dbReference type="AlphaFoldDB" id="A0A3L6E3F2"/>
<dbReference type="PANTHER" id="PTHR28052:SF1">
    <property type="entry name" value="UPF0545 PROTEIN C22ORF39"/>
    <property type="match status" value="1"/>
</dbReference>
<reference evidence="1 2" key="1">
    <citation type="journal article" date="2018" name="Nat. Genet.">
        <title>Extensive intraspecific gene order and gene structural variations between Mo17 and other maize genomes.</title>
        <authorList>
            <person name="Sun S."/>
            <person name="Zhou Y."/>
            <person name="Chen J."/>
            <person name="Shi J."/>
            <person name="Zhao H."/>
            <person name="Zhao H."/>
            <person name="Song W."/>
            <person name="Zhang M."/>
            <person name="Cui Y."/>
            <person name="Dong X."/>
            <person name="Liu H."/>
            <person name="Ma X."/>
            <person name="Jiao Y."/>
            <person name="Wang B."/>
            <person name="Wei X."/>
            <person name="Stein J.C."/>
            <person name="Glaubitz J.C."/>
            <person name="Lu F."/>
            <person name="Yu G."/>
            <person name="Liang C."/>
            <person name="Fengler K."/>
            <person name="Li B."/>
            <person name="Rafalski A."/>
            <person name="Schnable P.S."/>
            <person name="Ware D.H."/>
            <person name="Buckler E.S."/>
            <person name="Lai J."/>
        </authorList>
    </citation>
    <scope>NUCLEOTIDE SEQUENCE [LARGE SCALE GENOMIC DNA]</scope>
    <source>
        <strain evidence="2">cv. Missouri 17</strain>
        <tissue evidence="1">Seedling</tissue>
    </source>
</reference>
<accession>A0A3L6E3F2</accession>